<dbReference type="InterPro" id="IPR032675">
    <property type="entry name" value="LRR_dom_sf"/>
</dbReference>
<feature type="region of interest" description="Disordered" evidence="3">
    <location>
        <begin position="192"/>
        <end position="242"/>
    </location>
</feature>
<keyword evidence="2" id="KW-0677">Repeat</keyword>
<dbReference type="PANTHER" id="PTHR18849:SF0">
    <property type="entry name" value="CILIA- AND FLAGELLA-ASSOCIATED PROTEIN 410-RELATED"/>
    <property type="match status" value="1"/>
</dbReference>
<dbReference type="EMBL" id="BDGG01000007">
    <property type="protein sequence ID" value="GAV01329.1"/>
    <property type="molecule type" value="Genomic_DNA"/>
</dbReference>
<protein>
    <recommendedName>
        <fullName evidence="6">U2A'/phosphoprotein 32 family A C-terminal domain-containing protein</fullName>
    </recommendedName>
</protein>
<evidence type="ECO:0000313" key="4">
    <source>
        <dbReference type="EMBL" id="GAV01329.1"/>
    </source>
</evidence>
<evidence type="ECO:0000256" key="3">
    <source>
        <dbReference type="SAM" id="MobiDB-lite"/>
    </source>
</evidence>
<dbReference type="InterPro" id="IPR001611">
    <property type="entry name" value="Leu-rich_rpt"/>
</dbReference>
<evidence type="ECO:0000313" key="5">
    <source>
        <dbReference type="Proteomes" id="UP000186922"/>
    </source>
</evidence>
<keyword evidence="1" id="KW-0433">Leucine-rich repeat</keyword>
<dbReference type="Gene3D" id="3.80.10.10">
    <property type="entry name" value="Ribonuclease Inhibitor"/>
    <property type="match status" value="1"/>
</dbReference>
<reference evidence="4 5" key="1">
    <citation type="journal article" date="2016" name="Nat. Commun.">
        <title>Extremotolerant tardigrade genome and improved radiotolerance of human cultured cells by tardigrade-unique protein.</title>
        <authorList>
            <person name="Hashimoto T."/>
            <person name="Horikawa D.D."/>
            <person name="Saito Y."/>
            <person name="Kuwahara H."/>
            <person name="Kozuka-Hata H."/>
            <person name="Shin-I T."/>
            <person name="Minakuchi Y."/>
            <person name="Ohishi K."/>
            <person name="Motoyama A."/>
            <person name="Aizu T."/>
            <person name="Enomoto A."/>
            <person name="Kondo K."/>
            <person name="Tanaka S."/>
            <person name="Hara Y."/>
            <person name="Koshikawa S."/>
            <person name="Sagara H."/>
            <person name="Miura T."/>
            <person name="Yokobori S."/>
            <person name="Miyagawa K."/>
            <person name="Suzuki Y."/>
            <person name="Kubo T."/>
            <person name="Oyama M."/>
            <person name="Kohara Y."/>
            <person name="Fujiyama A."/>
            <person name="Arakawa K."/>
            <person name="Katayama T."/>
            <person name="Toyoda A."/>
            <person name="Kunieda T."/>
        </authorList>
    </citation>
    <scope>NUCLEOTIDE SEQUENCE [LARGE SCALE GENOMIC DNA]</scope>
    <source>
        <strain evidence="4 5">YOKOZUNA-1</strain>
    </source>
</reference>
<name>A0A1D1VRZ8_RAMVA</name>
<dbReference type="SUPFAM" id="SSF52058">
    <property type="entry name" value="L domain-like"/>
    <property type="match status" value="1"/>
</dbReference>
<gene>
    <name evidence="4" type="primary">RvY_12059-1</name>
    <name evidence="4" type="synonym">RvY_12059.1</name>
    <name evidence="4" type="ORF">RvY_12059</name>
</gene>
<dbReference type="Proteomes" id="UP000186922">
    <property type="component" value="Unassembled WGS sequence"/>
</dbReference>
<evidence type="ECO:0008006" key="6">
    <source>
        <dbReference type="Google" id="ProtNLM"/>
    </source>
</evidence>
<evidence type="ECO:0000256" key="1">
    <source>
        <dbReference type="ARBA" id="ARBA00022614"/>
    </source>
</evidence>
<feature type="compositionally biased region" description="Basic and acidic residues" evidence="3">
    <location>
        <begin position="198"/>
        <end position="228"/>
    </location>
</feature>
<dbReference type="AlphaFoldDB" id="A0A1D1VRZ8"/>
<sequence>MDLSGNGLTDLSDLYDFKHLRSLYAKQNKLQDVPQLLSLLNNLDSLENLDLTGNPVAKTTRYREMVTMANKNLRVLDGKEISETSRQFLLRMKDSRSRTSMPSMQRMSKNSALSHQTMPTSTHTAVTTADFPPQRHPKHILPPSVRPIPSAMLGQVVHRDSKQREQVARVTSLAQAAATVPPYEREMVYDDADGTSTADREMNDWRRSKDDLSVPDRLNEELAHKHSLEGNYFPPLNEKSFG</sequence>
<dbReference type="OrthoDB" id="10262005at2759"/>
<dbReference type="PROSITE" id="PS51450">
    <property type="entry name" value="LRR"/>
    <property type="match status" value="1"/>
</dbReference>
<proteinExistence type="predicted"/>
<dbReference type="PANTHER" id="PTHR18849">
    <property type="entry name" value="LEUCINE RICH REPEAT PROTEIN"/>
    <property type="match status" value="1"/>
</dbReference>
<comment type="caution">
    <text evidence="4">The sequence shown here is derived from an EMBL/GenBank/DDBJ whole genome shotgun (WGS) entry which is preliminary data.</text>
</comment>
<accession>A0A1D1VRZ8</accession>
<organism evidence="4 5">
    <name type="scientific">Ramazzottius varieornatus</name>
    <name type="common">Water bear</name>
    <name type="synonym">Tardigrade</name>
    <dbReference type="NCBI Taxonomy" id="947166"/>
    <lineage>
        <taxon>Eukaryota</taxon>
        <taxon>Metazoa</taxon>
        <taxon>Ecdysozoa</taxon>
        <taxon>Tardigrada</taxon>
        <taxon>Eutardigrada</taxon>
        <taxon>Parachela</taxon>
        <taxon>Hypsibioidea</taxon>
        <taxon>Ramazzottiidae</taxon>
        <taxon>Ramazzottius</taxon>
    </lineage>
</organism>
<keyword evidence="5" id="KW-1185">Reference proteome</keyword>
<evidence type="ECO:0000256" key="2">
    <source>
        <dbReference type="ARBA" id="ARBA00022737"/>
    </source>
</evidence>